<gene>
    <name evidence="2" type="ORF">PHMEG_00039942</name>
</gene>
<organism evidence="2 3">
    <name type="scientific">Phytophthora megakarya</name>
    <dbReference type="NCBI Taxonomy" id="4795"/>
    <lineage>
        <taxon>Eukaryota</taxon>
        <taxon>Sar</taxon>
        <taxon>Stramenopiles</taxon>
        <taxon>Oomycota</taxon>
        <taxon>Peronosporomycetes</taxon>
        <taxon>Peronosporales</taxon>
        <taxon>Peronosporaceae</taxon>
        <taxon>Phytophthora</taxon>
    </lineage>
</organism>
<evidence type="ECO:0008006" key="4">
    <source>
        <dbReference type="Google" id="ProtNLM"/>
    </source>
</evidence>
<protein>
    <recommendedName>
        <fullName evidence="4">Eukaryotic/viral aspartic protease</fullName>
    </recommendedName>
</protein>
<accession>A0A225UH77</accession>
<dbReference type="OrthoDB" id="112830at2759"/>
<feature type="region of interest" description="Disordered" evidence="1">
    <location>
        <begin position="173"/>
        <end position="208"/>
    </location>
</feature>
<name>A0A225UH77_9STRA</name>
<sequence>MGAALTLRQECVGVGGNVYTTEERTSIKITFVGYLVYFLYIWTGDLPGQNVILGMEFMILAGVWMDLADDRCASLTRLGSRLLVVKDGIAKISVTLERNLRILVGQSEETASRITLSATAKLWVASGERWVPTVTEGPGWIRYLVTSNIGEKILRLDHRLTVGMILDMDKVPQSRDARSVPPEALKGPKKTGSTPINVSLTTFYTPPG</sequence>
<feature type="compositionally biased region" description="Polar residues" evidence="1">
    <location>
        <begin position="191"/>
        <end position="208"/>
    </location>
</feature>
<comment type="caution">
    <text evidence="2">The sequence shown here is derived from an EMBL/GenBank/DDBJ whole genome shotgun (WGS) entry which is preliminary data.</text>
</comment>
<dbReference type="Proteomes" id="UP000198211">
    <property type="component" value="Unassembled WGS sequence"/>
</dbReference>
<dbReference type="EMBL" id="NBNE01020182">
    <property type="protein sequence ID" value="OWY91469.1"/>
    <property type="molecule type" value="Genomic_DNA"/>
</dbReference>
<reference evidence="3" key="1">
    <citation type="submission" date="2017-03" db="EMBL/GenBank/DDBJ databases">
        <title>Phytopthora megakarya and P. palmivora, two closely related causual agents of cacao black pod achieved similar genome size and gene model numbers by different mechanisms.</title>
        <authorList>
            <person name="Ali S."/>
            <person name="Shao J."/>
            <person name="Larry D.J."/>
            <person name="Kronmiller B."/>
            <person name="Shen D."/>
            <person name="Strem M.D."/>
            <person name="Melnick R.L."/>
            <person name="Guiltinan M.J."/>
            <person name="Tyler B.M."/>
            <person name="Meinhardt L.W."/>
            <person name="Bailey B.A."/>
        </authorList>
    </citation>
    <scope>NUCLEOTIDE SEQUENCE [LARGE SCALE GENOMIC DNA]</scope>
    <source>
        <strain evidence="3">zdho120</strain>
    </source>
</reference>
<evidence type="ECO:0000256" key="1">
    <source>
        <dbReference type="SAM" id="MobiDB-lite"/>
    </source>
</evidence>
<dbReference type="AlphaFoldDB" id="A0A225UH77"/>
<proteinExistence type="predicted"/>
<evidence type="ECO:0000313" key="2">
    <source>
        <dbReference type="EMBL" id="OWY91469.1"/>
    </source>
</evidence>
<evidence type="ECO:0000313" key="3">
    <source>
        <dbReference type="Proteomes" id="UP000198211"/>
    </source>
</evidence>
<keyword evidence="3" id="KW-1185">Reference proteome</keyword>